<dbReference type="PRINTS" id="PR01436">
    <property type="entry name" value="NADHDHGNASE2"/>
</dbReference>
<evidence type="ECO:0000256" key="13">
    <source>
        <dbReference type="ARBA" id="ARBA00023075"/>
    </source>
</evidence>
<keyword evidence="15 17" id="KW-0472">Membrane</keyword>
<gene>
    <name evidence="20" type="primary">ND2</name>
</gene>
<feature type="transmembrane region" description="Helical" evidence="17">
    <location>
        <begin position="96"/>
        <end position="114"/>
    </location>
</feature>
<evidence type="ECO:0000256" key="10">
    <source>
        <dbReference type="ARBA" id="ARBA00022982"/>
    </source>
</evidence>
<dbReference type="GO" id="GO:0008137">
    <property type="term" value="F:NADH dehydrogenase (ubiquinone) activity"/>
    <property type="evidence" value="ECO:0007669"/>
    <property type="project" value="UniProtKB-EC"/>
</dbReference>
<dbReference type="InterPro" id="IPR003917">
    <property type="entry name" value="NADH_UbQ_OxRdtase_chain2"/>
</dbReference>
<keyword evidence="9 17" id="KW-1278">Translocase</keyword>
<feature type="transmembrane region" description="Helical" evidence="17">
    <location>
        <begin position="190"/>
        <end position="216"/>
    </location>
</feature>
<evidence type="ECO:0000313" key="20">
    <source>
        <dbReference type="EMBL" id="AAS13693.1"/>
    </source>
</evidence>
<keyword evidence="14 17" id="KW-0496">Mitochondrion</keyword>
<evidence type="ECO:0000256" key="15">
    <source>
        <dbReference type="ARBA" id="ARBA00023136"/>
    </source>
</evidence>
<dbReference type="GO" id="GO:0005743">
    <property type="term" value="C:mitochondrial inner membrane"/>
    <property type="evidence" value="ECO:0007669"/>
    <property type="project" value="UniProtKB-SubCell"/>
</dbReference>
<feature type="transmembrane region" description="Helical" evidence="17">
    <location>
        <begin position="236"/>
        <end position="253"/>
    </location>
</feature>
<evidence type="ECO:0000256" key="6">
    <source>
        <dbReference type="ARBA" id="ARBA00022660"/>
    </source>
</evidence>
<comment type="function">
    <text evidence="17">Core subunit of the mitochondrial membrane respiratory chain NADH dehydrogenase (Complex I) which catalyzes electron transfer from NADH through the respiratory chain, using ubiquinone as an electron acceptor. Essential for the catalytic activity and assembly of complex I.</text>
</comment>
<keyword evidence="11 17" id="KW-1133">Transmembrane helix</keyword>
<evidence type="ECO:0000256" key="4">
    <source>
        <dbReference type="ARBA" id="ARBA00021008"/>
    </source>
</evidence>
<evidence type="ECO:0000256" key="1">
    <source>
        <dbReference type="ARBA" id="ARBA00004448"/>
    </source>
</evidence>
<feature type="transmembrane region" description="Helical" evidence="17">
    <location>
        <begin position="57"/>
        <end position="76"/>
    </location>
</feature>
<keyword evidence="8 17" id="KW-0999">Mitochondrion inner membrane</keyword>
<evidence type="ECO:0000256" key="9">
    <source>
        <dbReference type="ARBA" id="ARBA00022967"/>
    </source>
</evidence>
<feature type="domain" description="NADH:quinone oxidoreductase/Mrp antiporter transmembrane" evidence="18">
    <location>
        <begin position="23"/>
        <end position="287"/>
    </location>
</feature>
<sequence length="345" mass="38740">MSPYVLFIMLSSLALGTMLTFTSSHWLLAWMSLEINTLAIIPLMIKHHHPRATEATTKYFLTQATASTLILFSTMMNAWTTGQWGLKEMSTLPSNMMTIAFMMKLGIAPLHFWLPEVIQGLDLTTGMILSTWQKLAPMVLIYLIHTTLNSHLMMLFGLLSILIGGWSGLNQTQLRKIMAFSSISHLGWMMVVLTLCPPIFLFNLSVYLILTLSMFLTFKYLNTTKLNSMASLWSKTPVLTAFSTITLLSLGGLPPTTGFTPKWLILHELTKNNLSTLATIMAISALLSLFFYLRLCYSLTPTQSPNLNNSTTTWRYKSTQPTMLISISTILSLTLLPLTPLMIYM</sequence>
<evidence type="ECO:0000256" key="5">
    <source>
        <dbReference type="ARBA" id="ARBA00022448"/>
    </source>
</evidence>
<dbReference type="RefSeq" id="YP_089637.1">
    <property type="nucleotide sequence ID" value="NC_006301.1"/>
</dbReference>
<evidence type="ECO:0000256" key="7">
    <source>
        <dbReference type="ARBA" id="ARBA00022692"/>
    </source>
</evidence>
<protein>
    <recommendedName>
        <fullName evidence="4 17">NADH-ubiquinone oxidoreductase chain 2</fullName>
        <ecNumber evidence="3 17">7.1.1.2</ecNumber>
    </recommendedName>
</protein>
<dbReference type="PANTHER" id="PTHR46552:SF1">
    <property type="entry name" value="NADH-UBIQUINONE OXIDOREDUCTASE CHAIN 2"/>
    <property type="match status" value="1"/>
</dbReference>
<comment type="similarity">
    <text evidence="2 17">Belongs to the complex I subunit 2 family.</text>
</comment>
<comment type="catalytic activity">
    <reaction evidence="16 17">
        <text>a ubiquinone + NADH + 5 H(+)(in) = a ubiquinol + NAD(+) + 4 H(+)(out)</text>
        <dbReference type="Rhea" id="RHEA:29091"/>
        <dbReference type="Rhea" id="RHEA-COMP:9565"/>
        <dbReference type="Rhea" id="RHEA-COMP:9566"/>
        <dbReference type="ChEBI" id="CHEBI:15378"/>
        <dbReference type="ChEBI" id="CHEBI:16389"/>
        <dbReference type="ChEBI" id="CHEBI:17976"/>
        <dbReference type="ChEBI" id="CHEBI:57540"/>
        <dbReference type="ChEBI" id="CHEBI:57945"/>
        <dbReference type="EC" id="7.1.1.2"/>
    </reaction>
</comment>
<dbReference type="CTD" id="4536"/>
<evidence type="ECO:0000259" key="18">
    <source>
        <dbReference type="Pfam" id="PF00361"/>
    </source>
</evidence>
<reference evidence="20" key="2">
    <citation type="journal article" date="2006" name="Mol. Biol. Evol.">
        <title>A hotspot of gene order rearrangement by tandem duplication and random loss in the vertebrate mitochondrial genome.</title>
        <authorList>
            <person name="San Mauro D."/>
            <person name="Gower D.J."/>
            <person name="Zardoya R."/>
            <person name="Wilkinson M."/>
        </authorList>
    </citation>
    <scope>NUCLEOTIDE SEQUENCE</scope>
</reference>
<evidence type="ECO:0000256" key="11">
    <source>
        <dbReference type="ARBA" id="ARBA00022989"/>
    </source>
</evidence>
<dbReference type="EMBL" id="AY456250">
    <property type="protein sequence ID" value="AAS13693.1"/>
    <property type="molecule type" value="Genomic_DNA"/>
</dbReference>
<evidence type="ECO:0000256" key="8">
    <source>
        <dbReference type="ARBA" id="ARBA00022792"/>
    </source>
</evidence>
<reference evidence="20" key="1">
    <citation type="journal article" date="2004" name="Mol. Phylogenet. Evol.">
        <title>Phylogeny of caecilian amphibians (Gymnophiona) based on complete mitochondrial genomes and nuclear RAG1.</title>
        <authorList>
            <person name="San Mauro D."/>
            <person name="Gower D.J."/>
            <person name="Oommen O.V."/>
            <person name="Wilkinson M."/>
            <person name="Zardoya R."/>
        </authorList>
    </citation>
    <scope>NUCLEOTIDE SEQUENCE</scope>
</reference>
<name>Q64JU6_GEGRA</name>
<dbReference type="Pfam" id="PF06444">
    <property type="entry name" value="NADH_dehy_S2_C"/>
    <property type="match status" value="1"/>
</dbReference>
<proteinExistence type="inferred from homology"/>
<accession>Q64JU6</accession>
<dbReference type="GeneID" id="3074700"/>
<evidence type="ECO:0000256" key="16">
    <source>
        <dbReference type="ARBA" id="ARBA00049551"/>
    </source>
</evidence>
<keyword evidence="13 17" id="KW-0830">Ubiquinone</keyword>
<keyword evidence="5" id="KW-0813">Transport</keyword>
<evidence type="ECO:0000256" key="12">
    <source>
        <dbReference type="ARBA" id="ARBA00023027"/>
    </source>
</evidence>
<organism evidence="20">
    <name type="scientific">Gegeneophis ramaswamii</name>
    <name type="common">Forest caecilian</name>
    <dbReference type="NCBI Taxonomy" id="194526"/>
    <lineage>
        <taxon>Eukaryota</taxon>
        <taxon>Metazoa</taxon>
        <taxon>Chordata</taxon>
        <taxon>Craniata</taxon>
        <taxon>Vertebrata</taxon>
        <taxon>Euteleostomi</taxon>
        <taxon>Amphibia</taxon>
        <taxon>Gymnophiona</taxon>
        <taxon>Indotyphlidae</taxon>
        <taxon>Gegeneophis</taxon>
    </lineage>
</organism>
<feature type="transmembrane region" description="Helical" evidence="17">
    <location>
        <begin position="323"/>
        <end position="344"/>
    </location>
</feature>
<comment type="subcellular location">
    <subcellularLocation>
        <location evidence="1 17">Mitochondrion inner membrane</location>
        <topology evidence="1 17">Multi-pass membrane protein</topology>
    </subcellularLocation>
</comment>
<dbReference type="EC" id="7.1.1.2" evidence="3 17"/>
<keyword evidence="12 17" id="KW-0520">NAD</keyword>
<keyword evidence="6 17" id="KW-0679">Respiratory chain</keyword>
<evidence type="ECO:0000256" key="14">
    <source>
        <dbReference type="ARBA" id="ARBA00023128"/>
    </source>
</evidence>
<dbReference type="AlphaFoldDB" id="Q64JU6"/>
<dbReference type="Pfam" id="PF00361">
    <property type="entry name" value="Proton_antipo_M"/>
    <property type="match status" value="1"/>
</dbReference>
<keyword evidence="7 17" id="KW-0812">Transmembrane</keyword>
<geneLocation type="mitochondrion" evidence="20"/>
<dbReference type="PANTHER" id="PTHR46552">
    <property type="entry name" value="NADH-UBIQUINONE OXIDOREDUCTASE CHAIN 2"/>
    <property type="match status" value="1"/>
</dbReference>
<evidence type="ECO:0000256" key="2">
    <source>
        <dbReference type="ARBA" id="ARBA00007012"/>
    </source>
</evidence>
<keyword evidence="10 17" id="KW-0249">Electron transport</keyword>
<dbReference type="GO" id="GO:0006120">
    <property type="term" value="P:mitochondrial electron transport, NADH to ubiquinone"/>
    <property type="evidence" value="ECO:0007669"/>
    <property type="project" value="InterPro"/>
</dbReference>
<evidence type="ECO:0000256" key="17">
    <source>
        <dbReference type="RuleBase" id="RU003403"/>
    </source>
</evidence>
<dbReference type="InterPro" id="IPR010933">
    <property type="entry name" value="NADH_DH_su2_C"/>
</dbReference>
<dbReference type="InterPro" id="IPR050175">
    <property type="entry name" value="Complex_I_Subunit_2"/>
</dbReference>
<evidence type="ECO:0000256" key="3">
    <source>
        <dbReference type="ARBA" id="ARBA00012944"/>
    </source>
</evidence>
<evidence type="ECO:0000259" key="19">
    <source>
        <dbReference type="Pfam" id="PF06444"/>
    </source>
</evidence>
<feature type="domain" description="NADH dehydrogenase subunit 2 C-terminal" evidence="19">
    <location>
        <begin position="289"/>
        <end position="343"/>
    </location>
</feature>
<dbReference type="InterPro" id="IPR001750">
    <property type="entry name" value="ND/Mrp_TM"/>
</dbReference>
<feature type="transmembrane region" description="Helical" evidence="17">
    <location>
        <begin position="274"/>
        <end position="293"/>
    </location>
</feature>